<evidence type="ECO:0000313" key="1">
    <source>
        <dbReference type="EMBL" id="SVC80303.1"/>
    </source>
</evidence>
<dbReference type="EMBL" id="UINC01111814">
    <property type="protein sequence ID" value="SVC80303.1"/>
    <property type="molecule type" value="Genomic_DNA"/>
</dbReference>
<reference evidence="1" key="1">
    <citation type="submission" date="2018-05" db="EMBL/GenBank/DDBJ databases">
        <authorList>
            <person name="Lanie J.A."/>
            <person name="Ng W.-L."/>
            <person name="Kazmierczak K.M."/>
            <person name="Andrzejewski T.M."/>
            <person name="Davidsen T.M."/>
            <person name="Wayne K.J."/>
            <person name="Tettelin H."/>
            <person name="Glass J.I."/>
            <person name="Rusch D."/>
            <person name="Podicherti R."/>
            <person name="Tsui H.-C.T."/>
            <person name="Winkler M.E."/>
        </authorList>
    </citation>
    <scope>NUCLEOTIDE SEQUENCE</scope>
</reference>
<protein>
    <submittedName>
        <fullName evidence="1">Uncharacterized protein</fullName>
    </submittedName>
</protein>
<sequence>MLLTIATIAVLIVLVLFIWDTSS</sequence>
<name>A0A382Q3X7_9ZZZZ</name>
<gene>
    <name evidence="1" type="ORF">METZ01_LOCUS333157</name>
</gene>
<proteinExistence type="predicted"/>
<feature type="non-terminal residue" evidence="1">
    <location>
        <position position="23"/>
    </location>
</feature>
<dbReference type="AlphaFoldDB" id="A0A382Q3X7"/>
<organism evidence="1">
    <name type="scientific">marine metagenome</name>
    <dbReference type="NCBI Taxonomy" id="408172"/>
    <lineage>
        <taxon>unclassified sequences</taxon>
        <taxon>metagenomes</taxon>
        <taxon>ecological metagenomes</taxon>
    </lineage>
</organism>
<accession>A0A382Q3X7</accession>